<keyword evidence="12" id="KW-1185">Reference proteome</keyword>
<dbReference type="Pfam" id="PF20671">
    <property type="entry name" value="COG3_C"/>
    <property type="match status" value="1"/>
</dbReference>
<evidence type="ECO:0000256" key="9">
    <source>
        <dbReference type="SAM" id="Coils"/>
    </source>
</evidence>
<dbReference type="AlphaFoldDB" id="A0A914LA12"/>
<evidence type="ECO:0000256" key="4">
    <source>
        <dbReference type="ARBA" id="ARBA00022448"/>
    </source>
</evidence>
<dbReference type="GO" id="GO:0005801">
    <property type="term" value="C:cis-Golgi network"/>
    <property type="evidence" value="ECO:0007669"/>
    <property type="project" value="InterPro"/>
</dbReference>
<dbReference type="GO" id="GO:0007030">
    <property type="term" value="P:Golgi organization"/>
    <property type="evidence" value="ECO:0007669"/>
    <property type="project" value="TreeGrafter"/>
</dbReference>
<evidence type="ECO:0000256" key="7">
    <source>
        <dbReference type="ARBA" id="ARBA00023136"/>
    </source>
</evidence>
<dbReference type="InterPro" id="IPR048320">
    <property type="entry name" value="COG3_N"/>
</dbReference>
<dbReference type="GO" id="GO:0006891">
    <property type="term" value="P:intra-Golgi vesicle-mediated transport"/>
    <property type="evidence" value="ECO:0007669"/>
    <property type="project" value="TreeGrafter"/>
</dbReference>
<evidence type="ECO:0000256" key="1">
    <source>
        <dbReference type="ARBA" id="ARBA00004395"/>
    </source>
</evidence>
<dbReference type="InterPro" id="IPR007265">
    <property type="entry name" value="COG_su3"/>
</dbReference>
<sequence length="579" mass="66361">MFAQLSQKTIELLEEKASNYPFEEIDENLNNDNSEEKKNQKNINFASEEFLNSLKSVGQFELDVGLNNDLLQNESWDEYLIQLQRCSLKLKNLQEKREKCEQILKELGEKYNSVTDKTSSLHDACDRMMSEQTQLATANESISASLHYYQQYVWLLKKLATPKLSLTGTLFTQILSTIHECISYLRAHPEQNEAEQYIHKYEQCLSRSLTAIKAGVLADLESCRQDVLYRQSRFAAPSQEGSGRPGILSCVDNDDTFALLYGIFGVKANAIRNAFQQAFQFFATYPEYQTIVSECEQEYFSIRNQLLRPIVQATLQALCLRHQNSSCTLTRDGCTFLLRLCDDELRLYKQFFVLDFDQGTKTAMTPSSPSLFSFWPLYSNEQHSSAQHFHSFIENISRIFYDTLRPLIIHNQHLETLAQLCTLLKVEMIDERCGLRQTPDSAAVDFTSLQQQQTSISRIGFIRVINELVADIVERIVYRISLFAKSDILDYNPASGDLVYPERLLMMQKINDGDTGKTEKEQNKKTIGPLPPAKKSGTGYVKLTKQASTSPIDQHCLWYPTVKRTVMCLSKLYRCLDVS</sequence>
<evidence type="ECO:0000313" key="13">
    <source>
        <dbReference type="WBParaSite" id="Minc3s00365g11060"/>
    </source>
</evidence>
<reference evidence="13" key="1">
    <citation type="submission" date="2022-11" db="UniProtKB">
        <authorList>
            <consortium name="WormBaseParasite"/>
        </authorList>
    </citation>
    <scope>IDENTIFICATION</scope>
</reference>
<dbReference type="GO" id="GO:0000139">
    <property type="term" value="C:Golgi membrane"/>
    <property type="evidence" value="ECO:0007669"/>
    <property type="project" value="UniProtKB-SubCell"/>
</dbReference>
<accession>A0A914LA12</accession>
<feature type="domain" description="Conserved oligomeric Golgi complex subunit 3 C-terminal" evidence="11">
    <location>
        <begin position="257"/>
        <end position="577"/>
    </location>
</feature>
<evidence type="ECO:0000256" key="3">
    <source>
        <dbReference type="ARBA" id="ARBA00020976"/>
    </source>
</evidence>
<feature type="domain" description="Conserved oligomeric Golgi complex subunit 3 N-terminal" evidence="10">
    <location>
        <begin position="78"/>
        <end position="220"/>
    </location>
</feature>
<comment type="similarity">
    <text evidence="2">Belongs to the COG3 family.</text>
</comment>
<feature type="coiled-coil region" evidence="9">
    <location>
        <begin position="83"/>
        <end position="117"/>
    </location>
</feature>
<name>A0A914LA12_MELIC</name>
<keyword evidence="9" id="KW-0175">Coiled coil</keyword>
<keyword evidence="7" id="KW-0472">Membrane</keyword>
<evidence type="ECO:0000256" key="2">
    <source>
        <dbReference type="ARBA" id="ARBA00009936"/>
    </source>
</evidence>
<dbReference type="WBParaSite" id="Minc3s00365g11060">
    <property type="protein sequence ID" value="Minc3s00365g11060"/>
    <property type="gene ID" value="Minc3s00365g11060"/>
</dbReference>
<evidence type="ECO:0000256" key="5">
    <source>
        <dbReference type="ARBA" id="ARBA00022927"/>
    </source>
</evidence>
<dbReference type="PANTHER" id="PTHR13302">
    <property type="entry name" value="CONSERVED OLIGOMERIC GOLGI COMPLEX COMPONENT 3"/>
    <property type="match status" value="1"/>
</dbReference>
<dbReference type="GO" id="GO:0006886">
    <property type="term" value="P:intracellular protein transport"/>
    <property type="evidence" value="ECO:0007669"/>
    <property type="project" value="InterPro"/>
</dbReference>
<evidence type="ECO:0000259" key="10">
    <source>
        <dbReference type="Pfam" id="PF04136"/>
    </source>
</evidence>
<evidence type="ECO:0000256" key="8">
    <source>
        <dbReference type="ARBA" id="ARBA00031339"/>
    </source>
</evidence>
<dbReference type="GO" id="GO:0017119">
    <property type="term" value="C:Golgi transport complex"/>
    <property type="evidence" value="ECO:0007669"/>
    <property type="project" value="TreeGrafter"/>
</dbReference>
<evidence type="ECO:0000256" key="6">
    <source>
        <dbReference type="ARBA" id="ARBA00023034"/>
    </source>
</evidence>
<keyword evidence="4" id="KW-0813">Transport</keyword>
<protein>
    <recommendedName>
        <fullName evidence="3">Conserved oligomeric Golgi complex subunit 3</fullName>
    </recommendedName>
    <alternativeName>
        <fullName evidence="8">Component of oligomeric Golgi complex 3</fullName>
    </alternativeName>
</protein>
<proteinExistence type="inferred from homology"/>
<dbReference type="Pfam" id="PF04136">
    <property type="entry name" value="COG3_N"/>
    <property type="match status" value="1"/>
</dbReference>
<comment type="subcellular location">
    <subcellularLocation>
        <location evidence="1">Golgi apparatus membrane</location>
        <topology evidence="1">Peripheral membrane protein</topology>
    </subcellularLocation>
</comment>
<evidence type="ECO:0000259" key="11">
    <source>
        <dbReference type="Pfam" id="PF20671"/>
    </source>
</evidence>
<dbReference type="InterPro" id="IPR048685">
    <property type="entry name" value="COG3_C"/>
</dbReference>
<organism evidence="12 13">
    <name type="scientific">Meloidogyne incognita</name>
    <name type="common">Southern root-knot nematode worm</name>
    <name type="synonym">Oxyuris incognita</name>
    <dbReference type="NCBI Taxonomy" id="6306"/>
    <lineage>
        <taxon>Eukaryota</taxon>
        <taxon>Metazoa</taxon>
        <taxon>Ecdysozoa</taxon>
        <taxon>Nematoda</taxon>
        <taxon>Chromadorea</taxon>
        <taxon>Rhabditida</taxon>
        <taxon>Tylenchina</taxon>
        <taxon>Tylenchomorpha</taxon>
        <taxon>Tylenchoidea</taxon>
        <taxon>Meloidogynidae</taxon>
        <taxon>Meloidogyninae</taxon>
        <taxon>Meloidogyne</taxon>
        <taxon>Meloidogyne incognita group</taxon>
    </lineage>
</organism>
<keyword evidence="6" id="KW-0333">Golgi apparatus</keyword>
<dbReference type="Proteomes" id="UP000887563">
    <property type="component" value="Unplaced"/>
</dbReference>
<evidence type="ECO:0000313" key="12">
    <source>
        <dbReference type="Proteomes" id="UP000887563"/>
    </source>
</evidence>
<dbReference type="PANTHER" id="PTHR13302:SF8">
    <property type="entry name" value="CONSERVED OLIGOMERIC GOLGI COMPLEX SUBUNIT 3"/>
    <property type="match status" value="1"/>
</dbReference>
<keyword evidence="5" id="KW-0653">Protein transport</keyword>